<dbReference type="InterPro" id="IPR005845">
    <property type="entry name" value="A-D-PHexomutase_a/b/a-II"/>
</dbReference>
<dbReference type="CDD" id="cd03089">
    <property type="entry name" value="PMM_PGM"/>
    <property type="match status" value="1"/>
</dbReference>
<dbReference type="InterPro" id="IPR016055">
    <property type="entry name" value="A-D-PHexomutase_a/b/a-I/II/III"/>
</dbReference>
<protein>
    <recommendedName>
        <fullName evidence="14">Phosphomannomutase/phosphoglucomutase</fullName>
    </recommendedName>
</protein>
<dbReference type="InterPro" id="IPR036900">
    <property type="entry name" value="A-D-PHexomutase_C_sf"/>
</dbReference>
<comment type="caution">
    <text evidence="12">The sequence shown here is derived from an EMBL/GenBank/DDBJ whole genome shotgun (WGS) entry which is preliminary data.</text>
</comment>
<dbReference type="InterPro" id="IPR016066">
    <property type="entry name" value="A-D-PHexomutase_CS"/>
</dbReference>
<accession>A0A1G2EMS7</accession>
<dbReference type="Pfam" id="PF00408">
    <property type="entry name" value="PGM_PMM_IV"/>
    <property type="match status" value="1"/>
</dbReference>
<evidence type="ECO:0000259" key="10">
    <source>
        <dbReference type="Pfam" id="PF02879"/>
    </source>
</evidence>
<evidence type="ECO:0000259" key="11">
    <source>
        <dbReference type="Pfam" id="PF02880"/>
    </source>
</evidence>
<reference evidence="12 13" key="1">
    <citation type="journal article" date="2016" name="Nat. Commun.">
        <title>Thousands of microbial genomes shed light on interconnected biogeochemical processes in an aquifer system.</title>
        <authorList>
            <person name="Anantharaman K."/>
            <person name="Brown C.T."/>
            <person name="Hug L.A."/>
            <person name="Sharon I."/>
            <person name="Castelle C.J."/>
            <person name="Probst A.J."/>
            <person name="Thomas B.C."/>
            <person name="Singh A."/>
            <person name="Wilkins M.J."/>
            <person name="Karaoz U."/>
            <person name="Brodie E.L."/>
            <person name="Williams K.H."/>
            <person name="Hubbard S.S."/>
            <person name="Banfield J.F."/>
        </authorList>
    </citation>
    <scope>NUCLEOTIDE SEQUENCE [LARGE SCALE GENOMIC DNA]</scope>
</reference>
<dbReference type="AlphaFoldDB" id="A0A1G2EMS7"/>
<comment type="cofactor">
    <cofactor evidence="1">
        <name>Mg(2+)</name>
        <dbReference type="ChEBI" id="CHEBI:18420"/>
    </cofactor>
</comment>
<evidence type="ECO:0000256" key="5">
    <source>
        <dbReference type="ARBA" id="ARBA00022842"/>
    </source>
</evidence>
<dbReference type="InterPro" id="IPR005843">
    <property type="entry name" value="A-D-PHexomutase_C"/>
</dbReference>
<dbReference type="PANTHER" id="PTHR43771:SF1">
    <property type="entry name" value="PHOSPHOMANNOMUTASE"/>
    <property type="match status" value="1"/>
</dbReference>
<evidence type="ECO:0000256" key="4">
    <source>
        <dbReference type="ARBA" id="ARBA00022723"/>
    </source>
</evidence>
<proteinExistence type="inferred from homology"/>
<dbReference type="SUPFAM" id="SSF53738">
    <property type="entry name" value="Phosphoglucomutase, first 3 domains"/>
    <property type="match status" value="3"/>
</dbReference>
<sequence>MEINPGVFKSRDIRGIYPLELNEDASFKIGQAFVAKTGSSKIVIGRDMRISSPELFEALAKGITSQGADVFSIGQVPTECLYFATVNYGYDAGIMITASHNPKEYNGFKMFKRVNSGLDFVRGKDLSEFIKDYPENMQGRGKIEVIDAWEGYIKHIFSFVKPEKIAPFKIVVDAGNGMAGKAIEKIKDMLACQINCINSEPDGSFPAHPSNPLEKGASKQISEEVVRNGADMGFIFDGDADRIYLIDEKGNFLQGDTTLLFIAKHLLKEHPGKAIVYNLICSKAVPEFVSKWGGIPIKTAVGVVELKKAMEDQDGILGGELSGHYLFKQNYCMDSGFISFLILLEIISESGLKVSEIAKEFSPYYKSAEINFTLKDKNKKLDKIKKKYSSGEQDFLDGITVDYGDWWFNLRPSQTEPLLRLTIEAGTKKLLEEKKKELSSAIKD</sequence>
<evidence type="ECO:0000313" key="13">
    <source>
        <dbReference type="Proteomes" id="UP000177740"/>
    </source>
</evidence>
<keyword evidence="6" id="KW-0413">Isomerase</keyword>
<dbReference type="GO" id="GO:0016868">
    <property type="term" value="F:intramolecular phosphotransferase activity"/>
    <property type="evidence" value="ECO:0007669"/>
    <property type="project" value="InterPro"/>
</dbReference>
<name>A0A1G2EMS7_9BACT</name>
<dbReference type="Gene3D" id="3.30.310.50">
    <property type="entry name" value="Alpha-D-phosphohexomutase, C-terminal domain"/>
    <property type="match status" value="1"/>
</dbReference>
<evidence type="ECO:0000256" key="2">
    <source>
        <dbReference type="ARBA" id="ARBA00010231"/>
    </source>
</evidence>
<gene>
    <name evidence="12" type="ORF">A2365_01005</name>
</gene>
<dbReference type="Gene3D" id="3.40.120.10">
    <property type="entry name" value="Alpha-D-Glucose-1,6-Bisphosphate, subunit A, domain 3"/>
    <property type="match status" value="3"/>
</dbReference>
<dbReference type="InterPro" id="IPR005846">
    <property type="entry name" value="A-D-PHexomutase_a/b/a-III"/>
</dbReference>
<dbReference type="SUPFAM" id="SSF55957">
    <property type="entry name" value="Phosphoglucomutase, C-terminal domain"/>
    <property type="match status" value="1"/>
</dbReference>
<evidence type="ECO:0000259" key="9">
    <source>
        <dbReference type="Pfam" id="PF02878"/>
    </source>
</evidence>
<dbReference type="PROSITE" id="PS00710">
    <property type="entry name" value="PGM_PMM"/>
    <property type="match status" value="1"/>
</dbReference>
<dbReference type="STRING" id="1801677.A2365_01005"/>
<dbReference type="Pfam" id="PF02880">
    <property type="entry name" value="PGM_PMM_III"/>
    <property type="match status" value="1"/>
</dbReference>
<evidence type="ECO:0000259" key="8">
    <source>
        <dbReference type="Pfam" id="PF00408"/>
    </source>
</evidence>
<evidence type="ECO:0000256" key="3">
    <source>
        <dbReference type="ARBA" id="ARBA00022553"/>
    </source>
</evidence>
<feature type="domain" description="Alpha-D-phosphohexomutase alpha/beta/alpha" evidence="11">
    <location>
        <begin position="255"/>
        <end position="361"/>
    </location>
</feature>
<keyword evidence="4 7" id="KW-0479">Metal-binding</keyword>
<dbReference type="Proteomes" id="UP000177740">
    <property type="component" value="Unassembled WGS sequence"/>
</dbReference>
<keyword evidence="5 7" id="KW-0460">Magnesium</keyword>
<dbReference type="EMBL" id="MHMM01000011">
    <property type="protein sequence ID" value="OGZ27069.1"/>
    <property type="molecule type" value="Genomic_DNA"/>
</dbReference>
<evidence type="ECO:0000256" key="1">
    <source>
        <dbReference type="ARBA" id="ARBA00001946"/>
    </source>
</evidence>
<feature type="domain" description="Alpha-D-phosphohexomutase C-terminal" evidence="8">
    <location>
        <begin position="369"/>
        <end position="437"/>
    </location>
</feature>
<evidence type="ECO:0008006" key="14">
    <source>
        <dbReference type="Google" id="ProtNLM"/>
    </source>
</evidence>
<keyword evidence="3" id="KW-0597">Phosphoprotein</keyword>
<evidence type="ECO:0000313" key="12">
    <source>
        <dbReference type="EMBL" id="OGZ27069.1"/>
    </source>
</evidence>
<dbReference type="GO" id="GO:0005975">
    <property type="term" value="P:carbohydrate metabolic process"/>
    <property type="evidence" value="ECO:0007669"/>
    <property type="project" value="InterPro"/>
</dbReference>
<evidence type="ECO:0000256" key="6">
    <source>
        <dbReference type="ARBA" id="ARBA00023235"/>
    </source>
</evidence>
<organism evidence="12 13">
    <name type="scientific">Candidatus Nealsonbacteria bacterium RIFOXYB1_FULL_40_15</name>
    <dbReference type="NCBI Taxonomy" id="1801677"/>
    <lineage>
        <taxon>Bacteria</taxon>
        <taxon>Candidatus Nealsoniibacteriota</taxon>
    </lineage>
</organism>
<feature type="domain" description="Alpha-D-phosphohexomutase alpha/beta/alpha" evidence="9">
    <location>
        <begin position="7"/>
        <end position="113"/>
    </location>
</feature>
<feature type="domain" description="Alpha-D-phosphohexomutase alpha/beta/alpha" evidence="10">
    <location>
        <begin position="151"/>
        <end position="250"/>
    </location>
</feature>
<dbReference type="Pfam" id="PF02879">
    <property type="entry name" value="PGM_PMM_II"/>
    <property type="match status" value="1"/>
</dbReference>
<comment type="similarity">
    <text evidence="2 7">Belongs to the phosphohexose mutase family.</text>
</comment>
<dbReference type="Pfam" id="PF02878">
    <property type="entry name" value="PGM_PMM_I"/>
    <property type="match status" value="1"/>
</dbReference>
<dbReference type="InterPro" id="IPR005841">
    <property type="entry name" value="Alpha-D-phosphohexomutase_SF"/>
</dbReference>
<dbReference type="PRINTS" id="PR00509">
    <property type="entry name" value="PGMPMM"/>
</dbReference>
<dbReference type="GO" id="GO:0000287">
    <property type="term" value="F:magnesium ion binding"/>
    <property type="evidence" value="ECO:0007669"/>
    <property type="project" value="InterPro"/>
</dbReference>
<evidence type="ECO:0000256" key="7">
    <source>
        <dbReference type="RuleBase" id="RU004326"/>
    </source>
</evidence>
<dbReference type="PANTHER" id="PTHR43771">
    <property type="entry name" value="PHOSPHOMANNOMUTASE"/>
    <property type="match status" value="1"/>
</dbReference>
<dbReference type="InterPro" id="IPR005844">
    <property type="entry name" value="A-D-PHexomutase_a/b/a-I"/>
</dbReference>